<dbReference type="GO" id="GO:0008168">
    <property type="term" value="F:methyltransferase activity"/>
    <property type="evidence" value="ECO:0007669"/>
    <property type="project" value="UniProtKB-KW"/>
</dbReference>
<organism evidence="1 2">
    <name type="scientific">Paenibacillus baekrokdamisoli</name>
    <dbReference type="NCBI Taxonomy" id="1712516"/>
    <lineage>
        <taxon>Bacteria</taxon>
        <taxon>Bacillati</taxon>
        <taxon>Bacillota</taxon>
        <taxon>Bacilli</taxon>
        <taxon>Bacillales</taxon>
        <taxon>Paenibacillaceae</taxon>
        <taxon>Paenibacillus</taxon>
    </lineage>
</organism>
<dbReference type="RefSeq" id="WP_125658518.1">
    <property type="nucleotide sequence ID" value="NZ_AP019308.1"/>
</dbReference>
<dbReference type="EMBL" id="AP019308">
    <property type="protein sequence ID" value="BBH21662.1"/>
    <property type="molecule type" value="Genomic_DNA"/>
</dbReference>
<keyword evidence="1" id="KW-0808">Transferase</keyword>
<accession>A0A3G9ITU0</accession>
<dbReference type="OrthoDB" id="9805585at2"/>
<dbReference type="KEGG" id="pbk:Back11_30070"/>
<proteinExistence type="predicted"/>
<dbReference type="Proteomes" id="UP000275368">
    <property type="component" value="Chromosome"/>
</dbReference>
<keyword evidence="1" id="KW-0489">Methyltransferase</keyword>
<evidence type="ECO:0000313" key="2">
    <source>
        <dbReference type="Proteomes" id="UP000275368"/>
    </source>
</evidence>
<dbReference type="AlphaFoldDB" id="A0A3G9ITU0"/>
<dbReference type="InterPro" id="IPR029063">
    <property type="entry name" value="SAM-dependent_MTases_sf"/>
</dbReference>
<dbReference type="SUPFAM" id="SSF53335">
    <property type="entry name" value="S-adenosyl-L-methionine-dependent methyltransferases"/>
    <property type="match status" value="1"/>
</dbReference>
<protein>
    <submittedName>
        <fullName evidence="1">SAM-dependent methyltransferase</fullName>
    </submittedName>
</protein>
<gene>
    <name evidence="1" type="ORF">Back11_30070</name>
</gene>
<name>A0A3G9ITU0_9BACL</name>
<reference evidence="1 2" key="1">
    <citation type="submission" date="2018-11" db="EMBL/GenBank/DDBJ databases">
        <title>Complete genome sequence of Paenibacillus baekrokdamisoli strain KCTC 33723.</title>
        <authorList>
            <person name="Kang S.W."/>
            <person name="Lee K.C."/>
            <person name="Kim K.K."/>
            <person name="Kim J.S."/>
            <person name="Kim D.S."/>
            <person name="Ko S.H."/>
            <person name="Yang S.H."/>
            <person name="Lee J.S."/>
        </authorList>
    </citation>
    <scope>NUCLEOTIDE SEQUENCE [LARGE SCALE GENOMIC DNA]</scope>
    <source>
        <strain evidence="1 2">KCTC 33723</strain>
    </source>
</reference>
<evidence type="ECO:0000313" key="1">
    <source>
        <dbReference type="EMBL" id="BBH21662.1"/>
    </source>
</evidence>
<sequence>MLAKTKKSGFQEKLLFLYRFLQTPGQIGSVTPSSKFLAKKMVDAVPWNEVYSVAELGAGTGAITKYIHAAKRIHTRVLLFEKDTHLRKELQKQYRNFSCYEDCQELQTVLKLEELSHVDCIISGLPFYNFPQAIRDKLVEQIIESLKDEGWFIAFQYSKQMKKQLEEHFDVIDIQFVPLNVPPAFVYVCKKKKSVERS</sequence>
<dbReference type="GO" id="GO:0003723">
    <property type="term" value="F:RNA binding"/>
    <property type="evidence" value="ECO:0007669"/>
    <property type="project" value="UniProtKB-KW"/>
</dbReference>
<dbReference type="Gene3D" id="3.40.50.150">
    <property type="entry name" value="Vaccinia Virus protein VP39"/>
    <property type="match status" value="1"/>
</dbReference>
<keyword evidence="2" id="KW-1185">Reference proteome</keyword>
<dbReference type="GO" id="GO:0032259">
    <property type="term" value="P:methylation"/>
    <property type="evidence" value="ECO:0007669"/>
    <property type="project" value="UniProtKB-KW"/>
</dbReference>
<dbReference type="CDD" id="cd02440">
    <property type="entry name" value="AdoMet_MTases"/>
    <property type="match status" value="1"/>
</dbReference>